<dbReference type="InterPro" id="IPR023865">
    <property type="entry name" value="Aliphatic_acid_kinase_CS"/>
</dbReference>
<dbReference type="EMBL" id="CP002131">
    <property type="protein sequence ID" value="ADL08308.1"/>
    <property type="molecule type" value="Genomic_DNA"/>
</dbReference>
<dbReference type="CDD" id="cd24011">
    <property type="entry name" value="ASKHA_NBD_BK"/>
    <property type="match status" value="1"/>
</dbReference>
<keyword evidence="6 9" id="KW-0418">Kinase</keyword>
<dbReference type="PANTHER" id="PTHR21060">
    <property type="entry name" value="ACETATE KINASE"/>
    <property type="match status" value="1"/>
</dbReference>
<dbReference type="OrthoDB" id="9771859at2"/>
<dbReference type="KEGG" id="toc:Toce_1566"/>
<dbReference type="PROSITE" id="PS01075">
    <property type="entry name" value="ACETATE_KINASE_1"/>
    <property type="match status" value="1"/>
</dbReference>
<dbReference type="EC" id="2.7.2.7" evidence="9"/>
<dbReference type="Pfam" id="PF00871">
    <property type="entry name" value="Acetate_kinase"/>
    <property type="match status" value="1"/>
</dbReference>
<organism evidence="11 12">
    <name type="scientific">Thermosediminibacter oceani (strain ATCC BAA-1034 / DSM 16646 / JW/IW-1228P)</name>
    <dbReference type="NCBI Taxonomy" id="555079"/>
    <lineage>
        <taxon>Bacteria</taxon>
        <taxon>Bacillati</taxon>
        <taxon>Bacillota</taxon>
        <taxon>Clostridia</taxon>
        <taxon>Thermosediminibacterales</taxon>
        <taxon>Thermosediminibacteraceae</taxon>
        <taxon>Thermosediminibacter</taxon>
    </lineage>
</organism>
<dbReference type="InterPro" id="IPR011245">
    <property type="entry name" value="Butyrate_kin"/>
</dbReference>
<reference evidence="11 12" key="1">
    <citation type="journal article" date="2010" name="Stand. Genomic Sci.">
        <title>Complete genome sequence of Thermosediminibacter oceani type strain (JW/IW-1228P).</title>
        <authorList>
            <person name="Pitluck S."/>
            <person name="Yasawong M."/>
            <person name="Munk C."/>
            <person name="Nolan M."/>
            <person name="Lapidus A."/>
            <person name="Lucas S."/>
            <person name="Glavina Del Rio T."/>
            <person name="Tice H."/>
            <person name="Cheng J.F."/>
            <person name="Bruce D."/>
            <person name="Detter C."/>
            <person name="Tapia R."/>
            <person name="Han C."/>
            <person name="Goodwin L."/>
            <person name="Liolios K."/>
            <person name="Ivanova N."/>
            <person name="Mavromatis K."/>
            <person name="Mikhailova N."/>
            <person name="Pati A."/>
            <person name="Chen A."/>
            <person name="Palaniappan K."/>
            <person name="Land M."/>
            <person name="Hauser L."/>
            <person name="Chang Y.J."/>
            <person name="Jeffries C.D."/>
            <person name="Rohde M."/>
            <person name="Spring S."/>
            <person name="Sikorski J."/>
            <person name="Goker M."/>
            <person name="Woyke T."/>
            <person name="Bristow J."/>
            <person name="Eisen J.A."/>
            <person name="Markowitz V."/>
            <person name="Hugenholtz P."/>
            <person name="Kyrpides N.C."/>
            <person name="Klenk H.P."/>
        </authorList>
    </citation>
    <scope>NUCLEOTIDE SEQUENCE [LARGE SCALE GENOMIC DNA]</scope>
    <source>
        <strain evidence="12">ATCC BAA-1034 / DSM 16646 / JW/IW-1228P</strain>
    </source>
</reference>
<dbReference type="eggNOG" id="COG3426">
    <property type="taxonomic scope" value="Bacteria"/>
</dbReference>
<comment type="catalytic activity">
    <reaction evidence="8 9">
        <text>butanoate + ATP = butanoyl phosphate + ADP</text>
        <dbReference type="Rhea" id="RHEA:13585"/>
        <dbReference type="ChEBI" id="CHEBI:17968"/>
        <dbReference type="ChEBI" id="CHEBI:30616"/>
        <dbReference type="ChEBI" id="CHEBI:58079"/>
        <dbReference type="ChEBI" id="CHEBI:456216"/>
        <dbReference type="EC" id="2.7.2.7"/>
    </reaction>
</comment>
<evidence type="ECO:0000256" key="10">
    <source>
        <dbReference type="RuleBase" id="RU003835"/>
    </source>
</evidence>
<dbReference type="HOGENOM" id="CLU_048716_0_0_9"/>
<evidence type="ECO:0000313" key="11">
    <source>
        <dbReference type="EMBL" id="ADL08308.1"/>
    </source>
</evidence>
<evidence type="ECO:0000256" key="5">
    <source>
        <dbReference type="ARBA" id="ARBA00022741"/>
    </source>
</evidence>
<dbReference type="SUPFAM" id="SSF53067">
    <property type="entry name" value="Actin-like ATPase domain"/>
    <property type="match status" value="2"/>
</dbReference>
<dbReference type="GO" id="GO:0006083">
    <property type="term" value="P:acetate metabolic process"/>
    <property type="evidence" value="ECO:0007669"/>
    <property type="project" value="TreeGrafter"/>
</dbReference>
<dbReference type="PRINTS" id="PR00471">
    <property type="entry name" value="ACETATEKNASE"/>
</dbReference>
<dbReference type="InterPro" id="IPR043129">
    <property type="entry name" value="ATPase_NBD"/>
</dbReference>
<accession>D9RY84</accession>
<dbReference type="HAMAP" id="MF_00542">
    <property type="entry name" value="Butyrate_kinase"/>
    <property type="match status" value="1"/>
</dbReference>
<evidence type="ECO:0000256" key="8">
    <source>
        <dbReference type="ARBA" id="ARBA00048596"/>
    </source>
</evidence>
<keyword evidence="3 9" id="KW-0963">Cytoplasm</keyword>
<dbReference type="GO" id="GO:0008776">
    <property type="term" value="F:acetate kinase activity"/>
    <property type="evidence" value="ECO:0007669"/>
    <property type="project" value="TreeGrafter"/>
</dbReference>
<dbReference type="AlphaFoldDB" id="D9RY84"/>
<evidence type="ECO:0000313" key="12">
    <source>
        <dbReference type="Proteomes" id="UP000000272"/>
    </source>
</evidence>
<evidence type="ECO:0000256" key="3">
    <source>
        <dbReference type="ARBA" id="ARBA00022490"/>
    </source>
</evidence>
<keyword evidence="4 9" id="KW-0808">Transferase</keyword>
<dbReference type="PANTHER" id="PTHR21060:SF3">
    <property type="entry name" value="BUTYRATE KINASE 2-RELATED"/>
    <property type="match status" value="1"/>
</dbReference>
<proteinExistence type="inferred from homology"/>
<evidence type="ECO:0000256" key="9">
    <source>
        <dbReference type="HAMAP-Rule" id="MF_00542"/>
    </source>
</evidence>
<gene>
    <name evidence="9" type="primary">buk</name>
    <name evidence="11" type="ordered locus">Toce_1566</name>
</gene>
<dbReference type="RefSeq" id="WP_013276336.1">
    <property type="nucleotide sequence ID" value="NC_014377.1"/>
</dbReference>
<sequence length="359" mass="39445">MEKFRILAINPGSTSTKISIFHGEEEVFTENIVHDYEELKKFKNVIEQEGYRYEAILNALAARGYSLDEIDVVVARGGILRPVKAGTYRINDLMLEDLKDAVAGEHASNVAAFIAHRIGAEKGIPAYIVDPVSVDEMEDVARISGLDGIERKSLSHALNIRRVIYKVSEKFGKDPGELNFIVAHLGGGISIGAIRRGQMVDVESANCEGPFSPERSGGLPILELIDLCFSGRFTKDELKRRLIQEGGVYSYLGTKDIREVEERTRSGDKKAALILEAMVYQIAKCIGQMATVLKGDVDFIILTGGIAKSDYISECIADRVKFIAPVERVPGEEEMKALAEAACRVMTGREKVLDYGGGE</sequence>
<dbReference type="Proteomes" id="UP000000272">
    <property type="component" value="Chromosome"/>
</dbReference>
<keyword evidence="7 9" id="KW-0067">ATP-binding</keyword>
<dbReference type="NCBIfam" id="TIGR02707">
    <property type="entry name" value="butyr_kinase"/>
    <property type="match status" value="1"/>
</dbReference>
<dbReference type="InterPro" id="IPR000890">
    <property type="entry name" value="Aliphatic_acid_kin_short-chain"/>
</dbReference>
<evidence type="ECO:0000256" key="4">
    <source>
        <dbReference type="ARBA" id="ARBA00022679"/>
    </source>
</evidence>
<dbReference type="GO" id="GO:0005524">
    <property type="term" value="F:ATP binding"/>
    <property type="evidence" value="ECO:0007669"/>
    <property type="project" value="UniProtKB-KW"/>
</dbReference>
<dbReference type="NCBIfam" id="NF002834">
    <property type="entry name" value="PRK03011.1-5"/>
    <property type="match status" value="1"/>
</dbReference>
<protein>
    <recommendedName>
        <fullName evidence="9">Probable butyrate kinase</fullName>
        <shortName evidence="9">BK</shortName>
        <ecNumber evidence="9">2.7.2.7</ecNumber>
    </recommendedName>
    <alternativeName>
        <fullName evidence="9">Branched-chain carboxylic acid kinase</fullName>
    </alternativeName>
</protein>
<evidence type="ECO:0000256" key="2">
    <source>
        <dbReference type="ARBA" id="ARBA00008748"/>
    </source>
</evidence>
<comment type="similarity">
    <text evidence="2 9 10">Belongs to the acetokinase family.</text>
</comment>
<dbReference type="Gene3D" id="3.30.420.40">
    <property type="match status" value="2"/>
</dbReference>
<dbReference type="STRING" id="555079.Toce_1566"/>
<dbReference type="GO" id="GO:0047761">
    <property type="term" value="F:butyrate kinase activity"/>
    <property type="evidence" value="ECO:0007669"/>
    <property type="project" value="UniProtKB-UniRule"/>
</dbReference>
<evidence type="ECO:0000256" key="7">
    <source>
        <dbReference type="ARBA" id="ARBA00022840"/>
    </source>
</evidence>
<dbReference type="PROSITE" id="PS01076">
    <property type="entry name" value="ACETATE_KINASE_2"/>
    <property type="match status" value="1"/>
</dbReference>
<keyword evidence="5 9" id="KW-0547">Nucleotide-binding</keyword>
<comment type="subcellular location">
    <subcellularLocation>
        <location evidence="1 9">Cytoplasm</location>
    </subcellularLocation>
</comment>
<evidence type="ECO:0000256" key="6">
    <source>
        <dbReference type="ARBA" id="ARBA00022777"/>
    </source>
</evidence>
<dbReference type="GO" id="GO:0005737">
    <property type="term" value="C:cytoplasm"/>
    <property type="evidence" value="ECO:0007669"/>
    <property type="project" value="UniProtKB-SubCell"/>
</dbReference>
<evidence type="ECO:0000256" key="1">
    <source>
        <dbReference type="ARBA" id="ARBA00004496"/>
    </source>
</evidence>
<dbReference type="PIRSF" id="PIRSF036458">
    <property type="entry name" value="Butyrate_kin"/>
    <property type="match status" value="1"/>
</dbReference>
<name>D9RY84_THEOJ</name>
<keyword evidence="12" id="KW-1185">Reference proteome</keyword>